<evidence type="ECO:0000313" key="1">
    <source>
        <dbReference type="EMBL" id="RFA08329.1"/>
    </source>
</evidence>
<dbReference type="Proteomes" id="UP000256486">
    <property type="component" value="Unassembled WGS sequence"/>
</dbReference>
<reference evidence="1 2" key="1">
    <citation type="submission" date="2017-04" db="EMBL/GenBank/DDBJ databases">
        <title>Comparative genome analysis of Subtercola boreus.</title>
        <authorList>
            <person name="Cho Y.-J."/>
            <person name="Cho A."/>
            <person name="Kim O.-S."/>
            <person name="Lee J.-I."/>
        </authorList>
    </citation>
    <scope>NUCLEOTIDE SEQUENCE [LARGE SCALE GENOMIC DNA]</scope>
    <source>
        <strain evidence="1 2">K300</strain>
    </source>
</reference>
<comment type="caution">
    <text evidence="1">The sequence shown here is derived from an EMBL/GenBank/DDBJ whole genome shotgun (WGS) entry which is preliminary data.</text>
</comment>
<dbReference type="EMBL" id="NBWZ01000001">
    <property type="protein sequence ID" value="RFA08329.1"/>
    <property type="molecule type" value="Genomic_DNA"/>
</dbReference>
<protein>
    <submittedName>
        <fullName evidence="1">Uncharacterized protein</fullName>
    </submittedName>
</protein>
<name>A0A3E0VF94_9MICO</name>
<accession>A0A3E0VF94</accession>
<organism evidence="1 2">
    <name type="scientific">Subtercola boreus</name>
    <dbReference type="NCBI Taxonomy" id="120213"/>
    <lineage>
        <taxon>Bacteria</taxon>
        <taxon>Bacillati</taxon>
        <taxon>Actinomycetota</taxon>
        <taxon>Actinomycetes</taxon>
        <taxon>Micrococcales</taxon>
        <taxon>Microbacteriaceae</taxon>
        <taxon>Subtercola</taxon>
    </lineage>
</organism>
<dbReference type="AlphaFoldDB" id="A0A3E0VF94"/>
<evidence type="ECO:0000313" key="2">
    <source>
        <dbReference type="Proteomes" id="UP000256486"/>
    </source>
</evidence>
<sequence length="145" mass="15844">MLFLATLGYFGVQTVLSPFIPEWYPGLFQPGFSGSPVKNNYLPAVEPDITVTTAAGEQVDLSVSDLVSGTNNDLSVFRSGYFMQSTAQTPESTAWLRDRIGRILPGTALSTFTVEWLDVRYDVDTKAREVLDVSKTVTVDLGDPS</sequence>
<gene>
    <name evidence="1" type="ORF">B7R54_03135</name>
</gene>
<keyword evidence="2" id="KW-1185">Reference proteome</keyword>
<proteinExistence type="predicted"/>